<dbReference type="Pfam" id="PF00071">
    <property type="entry name" value="Ras"/>
    <property type="match status" value="1"/>
</dbReference>
<gene>
    <name evidence="3" type="ORF">GRJ2_002613800</name>
</gene>
<dbReference type="InterPro" id="IPR001806">
    <property type="entry name" value="Small_GTPase"/>
</dbReference>
<dbReference type="SMART" id="SM00173">
    <property type="entry name" value="RAS"/>
    <property type="match status" value="1"/>
</dbReference>
<name>A0ABC9XVQ8_GRUJA</name>
<proteinExistence type="predicted"/>
<dbReference type="EMBL" id="BAAFJT010000031">
    <property type="protein sequence ID" value="GAB0201482.1"/>
    <property type="molecule type" value="Genomic_DNA"/>
</dbReference>
<evidence type="ECO:0000256" key="1">
    <source>
        <dbReference type="ARBA" id="ARBA00022741"/>
    </source>
</evidence>
<evidence type="ECO:0000313" key="4">
    <source>
        <dbReference type="Proteomes" id="UP001623348"/>
    </source>
</evidence>
<accession>A0ABC9XVQ8</accession>
<organism evidence="3 4">
    <name type="scientific">Grus japonensis</name>
    <name type="common">Japanese crane</name>
    <name type="synonym">Red-crowned crane</name>
    <dbReference type="NCBI Taxonomy" id="30415"/>
    <lineage>
        <taxon>Eukaryota</taxon>
        <taxon>Metazoa</taxon>
        <taxon>Chordata</taxon>
        <taxon>Craniata</taxon>
        <taxon>Vertebrata</taxon>
        <taxon>Euteleostomi</taxon>
        <taxon>Archelosauria</taxon>
        <taxon>Archosauria</taxon>
        <taxon>Dinosauria</taxon>
        <taxon>Saurischia</taxon>
        <taxon>Theropoda</taxon>
        <taxon>Coelurosauria</taxon>
        <taxon>Aves</taxon>
        <taxon>Neognathae</taxon>
        <taxon>Neoaves</taxon>
        <taxon>Gruiformes</taxon>
        <taxon>Gruidae</taxon>
        <taxon>Grus</taxon>
    </lineage>
</organism>
<dbReference type="AlphaFoldDB" id="A0ABC9XVQ8"/>
<dbReference type="Gene3D" id="3.40.50.300">
    <property type="entry name" value="P-loop containing nucleotide triphosphate hydrolases"/>
    <property type="match status" value="1"/>
</dbReference>
<dbReference type="PROSITE" id="PS51421">
    <property type="entry name" value="RAS"/>
    <property type="match status" value="1"/>
</dbReference>
<evidence type="ECO:0000256" key="2">
    <source>
        <dbReference type="ARBA" id="ARBA00023134"/>
    </source>
</evidence>
<dbReference type="PANTHER" id="PTHR24070">
    <property type="entry name" value="RAS, DI-RAS, AND RHEB FAMILY MEMBERS OF SMALL GTPASE SUPERFAMILY"/>
    <property type="match status" value="1"/>
</dbReference>
<dbReference type="GO" id="GO:0005525">
    <property type="term" value="F:GTP binding"/>
    <property type="evidence" value="ECO:0007669"/>
    <property type="project" value="UniProtKB-KW"/>
</dbReference>
<evidence type="ECO:0000313" key="3">
    <source>
        <dbReference type="EMBL" id="GAB0201482.1"/>
    </source>
</evidence>
<comment type="caution">
    <text evidence="3">The sequence shown here is derived from an EMBL/GenBank/DDBJ whole genome shotgun (WGS) entry which is preliminary data.</text>
</comment>
<sequence length="228" mass="24792">MPLVRHRRVLILGYRGVAPRFCPPGKTSLAQQFVGCYEPTVESTYKMVVMGKDEFQLQVVDTAGQDEYTILPHSFVIGIRNYVLAYSVPSLQTFRVVKTLHNKLSESWGKMQSVLSLPGKGVPGGAGSSPFPCLQCACGAGPGGPSCCASGREVKTDEGKKLAGSWGTTFLKSLAKESQVWGRETDSSWVLGLMSPHPQLAQGIFTKIIEEMDQADDTYSRLTGCHLM</sequence>
<dbReference type="SUPFAM" id="SSF52540">
    <property type="entry name" value="P-loop containing nucleoside triphosphate hydrolases"/>
    <property type="match status" value="1"/>
</dbReference>
<protein>
    <submittedName>
        <fullName evidence="3">GTPase RhebL1</fullName>
    </submittedName>
</protein>
<keyword evidence="4" id="KW-1185">Reference proteome</keyword>
<reference evidence="3 4" key="1">
    <citation type="submission" date="2024-06" db="EMBL/GenBank/DDBJ databases">
        <title>The draft genome of Grus japonensis, version 3.</title>
        <authorList>
            <person name="Nabeshima K."/>
            <person name="Suzuki S."/>
            <person name="Onuma M."/>
        </authorList>
    </citation>
    <scope>NUCLEOTIDE SEQUENCE [LARGE SCALE GENOMIC DNA]</scope>
    <source>
        <strain evidence="3 4">451A</strain>
    </source>
</reference>
<dbReference type="InterPro" id="IPR027417">
    <property type="entry name" value="P-loop_NTPase"/>
</dbReference>
<keyword evidence="1" id="KW-0547">Nucleotide-binding</keyword>
<keyword evidence="2" id="KW-0342">GTP-binding</keyword>
<dbReference type="Proteomes" id="UP001623348">
    <property type="component" value="Unassembled WGS sequence"/>
</dbReference>
<dbReference type="InterPro" id="IPR020849">
    <property type="entry name" value="Small_GTPase_Ras-type"/>
</dbReference>